<feature type="non-terminal residue" evidence="6">
    <location>
        <position position="221"/>
    </location>
</feature>
<feature type="domain" description="Thioredoxin" evidence="4">
    <location>
        <begin position="10"/>
        <end position="104"/>
    </location>
</feature>
<gene>
    <name evidence="6" type="ORF">IPOD504_LOCUS2547</name>
</gene>
<organism evidence="6 7">
    <name type="scientific">Iphiclides podalirius</name>
    <name type="common">scarce swallowtail</name>
    <dbReference type="NCBI Taxonomy" id="110791"/>
    <lineage>
        <taxon>Eukaryota</taxon>
        <taxon>Metazoa</taxon>
        <taxon>Ecdysozoa</taxon>
        <taxon>Arthropoda</taxon>
        <taxon>Hexapoda</taxon>
        <taxon>Insecta</taxon>
        <taxon>Pterygota</taxon>
        <taxon>Neoptera</taxon>
        <taxon>Endopterygota</taxon>
        <taxon>Lepidoptera</taxon>
        <taxon>Glossata</taxon>
        <taxon>Ditrysia</taxon>
        <taxon>Papilionoidea</taxon>
        <taxon>Papilionidae</taxon>
        <taxon>Papilioninae</taxon>
        <taxon>Iphiclides</taxon>
    </lineage>
</organism>
<protein>
    <recommendedName>
        <fullName evidence="8">Glutaredoxin 3</fullName>
    </recommendedName>
</protein>
<dbReference type="PANTHER" id="PTHR10293:SF73">
    <property type="entry name" value="GLUTAREDOXIN-3"/>
    <property type="match status" value="1"/>
</dbReference>
<evidence type="ECO:0008006" key="8">
    <source>
        <dbReference type="Google" id="ProtNLM"/>
    </source>
</evidence>
<dbReference type="Proteomes" id="UP000837857">
    <property type="component" value="Chromosome 12"/>
</dbReference>
<evidence type="ECO:0000259" key="5">
    <source>
        <dbReference type="Pfam" id="PF00462"/>
    </source>
</evidence>
<dbReference type="InterPro" id="IPR013766">
    <property type="entry name" value="Thioredoxin_domain"/>
</dbReference>
<dbReference type="Pfam" id="PF00462">
    <property type="entry name" value="Glutaredoxin"/>
    <property type="match status" value="1"/>
</dbReference>
<dbReference type="Pfam" id="PF00085">
    <property type="entry name" value="Thioredoxin"/>
    <property type="match status" value="1"/>
</dbReference>
<evidence type="ECO:0000256" key="1">
    <source>
        <dbReference type="ARBA" id="ARBA00022723"/>
    </source>
</evidence>
<dbReference type="PROSITE" id="PS51354">
    <property type="entry name" value="GLUTAREDOXIN_2"/>
    <property type="match status" value="1"/>
</dbReference>
<sequence>MSVSNIDSIDNFVHFISCPQLTVVHFSTDWAEQCPQITSVLEELAAVPEIKSSGTKFGACNAESLSEISLKYKVDSVPTVILFKNSTQVDRVDGADIAQITSKVKTLSCGKSAPTTTTPKQSLEERLKALINKHNVMIFMKGNRDAPRCGFSRTLIQIINETGVQYDTFDILTDEEVRQGLKEYSDWPTYPQLYVKGELIGGLDIIKELLANGELESTLKA</sequence>
<evidence type="ECO:0000313" key="6">
    <source>
        <dbReference type="EMBL" id="CAH2040410.1"/>
    </source>
</evidence>
<dbReference type="PANTHER" id="PTHR10293">
    <property type="entry name" value="GLUTAREDOXIN FAMILY MEMBER"/>
    <property type="match status" value="1"/>
</dbReference>
<dbReference type="SUPFAM" id="SSF52833">
    <property type="entry name" value="Thioredoxin-like"/>
    <property type="match status" value="2"/>
</dbReference>
<reference evidence="6" key="1">
    <citation type="submission" date="2022-03" db="EMBL/GenBank/DDBJ databases">
        <authorList>
            <person name="Martin H S."/>
        </authorList>
    </citation>
    <scope>NUCLEOTIDE SEQUENCE</scope>
</reference>
<dbReference type="InterPro" id="IPR033658">
    <property type="entry name" value="GRX_PICOT-like"/>
</dbReference>
<evidence type="ECO:0000256" key="2">
    <source>
        <dbReference type="ARBA" id="ARBA00023004"/>
    </source>
</evidence>
<dbReference type="NCBIfam" id="TIGR00365">
    <property type="entry name" value="Grx4 family monothiol glutaredoxin"/>
    <property type="match status" value="1"/>
</dbReference>
<proteinExistence type="predicted"/>
<evidence type="ECO:0000259" key="4">
    <source>
        <dbReference type="Pfam" id="PF00085"/>
    </source>
</evidence>
<keyword evidence="7" id="KW-1185">Reference proteome</keyword>
<keyword evidence="2" id="KW-0408">Iron</keyword>
<dbReference type="InterPro" id="IPR002109">
    <property type="entry name" value="Glutaredoxin"/>
</dbReference>
<keyword evidence="1" id="KW-0479">Metal-binding</keyword>
<dbReference type="InterPro" id="IPR036249">
    <property type="entry name" value="Thioredoxin-like_sf"/>
</dbReference>
<name>A0ABN8HUX7_9NEOP</name>
<dbReference type="InterPro" id="IPR004480">
    <property type="entry name" value="Monothiol_GRX-rel"/>
</dbReference>
<evidence type="ECO:0000313" key="7">
    <source>
        <dbReference type="Proteomes" id="UP000837857"/>
    </source>
</evidence>
<keyword evidence="3" id="KW-0411">Iron-sulfur</keyword>
<dbReference type="Gene3D" id="3.40.30.10">
    <property type="entry name" value="Glutaredoxin"/>
    <property type="match status" value="2"/>
</dbReference>
<feature type="domain" description="Glutaredoxin" evidence="5">
    <location>
        <begin position="136"/>
        <end position="200"/>
    </location>
</feature>
<dbReference type="CDD" id="cd03028">
    <property type="entry name" value="GRX_PICOT_like"/>
    <property type="match status" value="1"/>
</dbReference>
<dbReference type="EMBL" id="OW152824">
    <property type="protein sequence ID" value="CAH2040410.1"/>
    <property type="molecule type" value="Genomic_DNA"/>
</dbReference>
<accession>A0ABN8HUX7</accession>
<evidence type="ECO:0000256" key="3">
    <source>
        <dbReference type="ARBA" id="ARBA00023014"/>
    </source>
</evidence>